<evidence type="ECO:0000313" key="4">
    <source>
        <dbReference type="Proteomes" id="UP001054821"/>
    </source>
</evidence>
<sequence>MKSLRTGKLSCPSTSYEPDQKLNKKVVRDSEDEDDTQAYPMKKEAESGDNKNSIDTLKIDFKIDIPIYKGDIDLEKLDNRINTLETYFIVYKYSNVQKIKFASLKLSSHALTWWKSYQRQYDVSKLTWKNFKKPLKNNFIQLSMKMKDGISGNTSNKDLDTIEAKNKRIDKKDDRSKPVNKTDWQKKGKQRKEGQRQEVYCDHCQASRDAKDKCWILHHELRPKRQKNNQGRNDKKATLTAQQAEELPELKQPDVTLTLMTRPANTEDMYNHEELFHVNIQVKQSVVQVIIELGSQKNLISEALLRKVGLATRPHPKPYLLGWIQKHIDLQIAKQCTFNFAITN</sequence>
<keyword evidence="4" id="KW-1185">Reference proteome</keyword>
<dbReference type="PANTHER" id="PTHR35046:SF26">
    <property type="entry name" value="RNA-DIRECTED DNA POLYMERASE"/>
    <property type="match status" value="1"/>
</dbReference>
<feature type="compositionally biased region" description="Basic and acidic residues" evidence="1">
    <location>
        <begin position="157"/>
        <end position="177"/>
    </location>
</feature>
<protein>
    <recommendedName>
        <fullName evidence="2">Ty3 transposon capsid-like protein domain-containing protein</fullName>
    </recommendedName>
</protein>
<proteinExistence type="predicted"/>
<name>A0AAD4YP97_PRUDU</name>
<feature type="region of interest" description="Disordered" evidence="1">
    <location>
        <begin position="1"/>
        <end position="50"/>
    </location>
</feature>
<reference evidence="3 4" key="1">
    <citation type="journal article" date="2022" name="G3 (Bethesda)">
        <title>Whole-genome sequence and methylome profiling of the almond [Prunus dulcis (Mill.) D.A. Webb] cultivar 'Nonpareil'.</title>
        <authorList>
            <person name="D'Amico-Willman K.M."/>
            <person name="Ouma W.Z."/>
            <person name="Meulia T."/>
            <person name="Sideli G.M."/>
            <person name="Gradziel T.M."/>
            <person name="Fresnedo-Ramirez J."/>
        </authorList>
    </citation>
    <scope>NUCLEOTIDE SEQUENCE [LARGE SCALE GENOMIC DNA]</scope>
    <source>
        <strain evidence="3">Clone GOH B32 T37-40</strain>
    </source>
</reference>
<dbReference type="AlphaFoldDB" id="A0AAD4YP97"/>
<dbReference type="Proteomes" id="UP001054821">
    <property type="component" value="Chromosome 7"/>
</dbReference>
<accession>A0AAD4YP97</accession>
<evidence type="ECO:0000259" key="2">
    <source>
        <dbReference type="Pfam" id="PF19259"/>
    </source>
</evidence>
<dbReference type="InterPro" id="IPR045358">
    <property type="entry name" value="Ty3_capsid"/>
</dbReference>
<feature type="domain" description="Ty3 transposon capsid-like protein" evidence="2">
    <location>
        <begin position="64"/>
        <end position="140"/>
    </location>
</feature>
<comment type="caution">
    <text evidence="3">The sequence shown here is derived from an EMBL/GenBank/DDBJ whole genome shotgun (WGS) entry which is preliminary data.</text>
</comment>
<dbReference type="PANTHER" id="PTHR35046">
    <property type="entry name" value="ZINC KNUCKLE (CCHC-TYPE) FAMILY PROTEIN"/>
    <property type="match status" value="1"/>
</dbReference>
<evidence type="ECO:0000313" key="3">
    <source>
        <dbReference type="EMBL" id="KAI5317452.1"/>
    </source>
</evidence>
<dbReference type="EMBL" id="JAJFAZ020000007">
    <property type="protein sequence ID" value="KAI5317452.1"/>
    <property type="molecule type" value="Genomic_DNA"/>
</dbReference>
<gene>
    <name evidence="3" type="ORF">L3X38_037159</name>
</gene>
<feature type="compositionally biased region" description="Basic and acidic residues" evidence="1">
    <location>
        <begin position="18"/>
        <end position="29"/>
    </location>
</feature>
<feature type="region of interest" description="Disordered" evidence="1">
    <location>
        <begin position="153"/>
        <end position="198"/>
    </location>
</feature>
<feature type="compositionally biased region" description="Basic and acidic residues" evidence="1">
    <location>
        <begin position="183"/>
        <end position="198"/>
    </location>
</feature>
<organism evidence="3 4">
    <name type="scientific">Prunus dulcis</name>
    <name type="common">Almond</name>
    <name type="synonym">Amygdalus dulcis</name>
    <dbReference type="NCBI Taxonomy" id="3755"/>
    <lineage>
        <taxon>Eukaryota</taxon>
        <taxon>Viridiplantae</taxon>
        <taxon>Streptophyta</taxon>
        <taxon>Embryophyta</taxon>
        <taxon>Tracheophyta</taxon>
        <taxon>Spermatophyta</taxon>
        <taxon>Magnoliopsida</taxon>
        <taxon>eudicotyledons</taxon>
        <taxon>Gunneridae</taxon>
        <taxon>Pentapetalae</taxon>
        <taxon>rosids</taxon>
        <taxon>fabids</taxon>
        <taxon>Rosales</taxon>
        <taxon>Rosaceae</taxon>
        <taxon>Amygdaloideae</taxon>
        <taxon>Amygdaleae</taxon>
        <taxon>Prunus</taxon>
    </lineage>
</organism>
<dbReference type="Pfam" id="PF19259">
    <property type="entry name" value="Ty3_capsid"/>
    <property type="match status" value="1"/>
</dbReference>
<evidence type="ECO:0000256" key="1">
    <source>
        <dbReference type="SAM" id="MobiDB-lite"/>
    </source>
</evidence>